<name>A0A392RK60_9FABA</name>
<sequence>HDNSLKTSFTNQSNTLELGFELRWSGVDDERICHDCNKFGGRCGYNTSTNEVMCLSSKKSATPSPQVA</sequence>
<reference evidence="3 4" key="1">
    <citation type="journal article" date="2018" name="Front. Plant Sci.">
        <title>Red Clover (Trifolium pratense) and Zigzag Clover (T. medium) - A Picture of Genomic Similarities and Differences.</title>
        <authorList>
            <person name="Dluhosova J."/>
            <person name="Istvanek J."/>
            <person name="Nedelnik J."/>
            <person name="Repkova J."/>
        </authorList>
    </citation>
    <scope>NUCLEOTIDE SEQUENCE [LARGE SCALE GENOMIC DNA]</scope>
    <source>
        <strain evidence="4">cv. 10/8</strain>
        <tissue evidence="3">Leaf</tissue>
    </source>
</reference>
<feature type="non-terminal residue" evidence="3">
    <location>
        <position position="1"/>
    </location>
</feature>
<dbReference type="EMBL" id="LXQA010233653">
    <property type="protein sequence ID" value="MCI36424.1"/>
    <property type="molecule type" value="Genomic_DNA"/>
</dbReference>
<comment type="caution">
    <text evidence="3">The sequence shown here is derived from an EMBL/GenBank/DDBJ whole genome shotgun (WGS) entry which is preliminary data.</text>
</comment>
<feature type="domain" description="Wall-associated receptor kinase C-terminal" evidence="2">
    <location>
        <begin position="9"/>
        <end position="57"/>
    </location>
</feature>
<protein>
    <submittedName>
        <fullName evidence="3">Wall-associated receptor kinase carboxy-terminal protein</fullName>
    </submittedName>
</protein>
<proteinExistence type="predicted"/>
<evidence type="ECO:0000313" key="3">
    <source>
        <dbReference type="EMBL" id="MCI36424.1"/>
    </source>
</evidence>
<evidence type="ECO:0000256" key="1">
    <source>
        <dbReference type="ARBA" id="ARBA00023180"/>
    </source>
</evidence>
<keyword evidence="3" id="KW-0675">Receptor</keyword>
<keyword evidence="1" id="KW-0325">Glycoprotein</keyword>
<organism evidence="3 4">
    <name type="scientific">Trifolium medium</name>
    <dbReference type="NCBI Taxonomy" id="97028"/>
    <lineage>
        <taxon>Eukaryota</taxon>
        <taxon>Viridiplantae</taxon>
        <taxon>Streptophyta</taxon>
        <taxon>Embryophyta</taxon>
        <taxon>Tracheophyta</taxon>
        <taxon>Spermatophyta</taxon>
        <taxon>Magnoliopsida</taxon>
        <taxon>eudicotyledons</taxon>
        <taxon>Gunneridae</taxon>
        <taxon>Pentapetalae</taxon>
        <taxon>rosids</taxon>
        <taxon>fabids</taxon>
        <taxon>Fabales</taxon>
        <taxon>Fabaceae</taxon>
        <taxon>Papilionoideae</taxon>
        <taxon>50 kb inversion clade</taxon>
        <taxon>NPAAA clade</taxon>
        <taxon>Hologalegina</taxon>
        <taxon>IRL clade</taxon>
        <taxon>Trifolieae</taxon>
        <taxon>Trifolium</taxon>
    </lineage>
</organism>
<keyword evidence="4" id="KW-1185">Reference proteome</keyword>
<dbReference type="GO" id="GO:0016301">
    <property type="term" value="F:kinase activity"/>
    <property type="evidence" value="ECO:0007669"/>
    <property type="project" value="UniProtKB-KW"/>
</dbReference>
<dbReference type="AlphaFoldDB" id="A0A392RK60"/>
<dbReference type="InterPro" id="IPR032872">
    <property type="entry name" value="WAK_assoc_C"/>
</dbReference>
<keyword evidence="3" id="KW-0418">Kinase</keyword>
<accession>A0A392RK60</accession>
<dbReference type="Pfam" id="PF14380">
    <property type="entry name" value="WAK_assoc"/>
    <property type="match status" value="1"/>
</dbReference>
<keyword evidence="3" id="KW-0808">Transferase</keyword>
<dbReference type="Proteomes" id="UP000265520">
    <property type="component" value="Unassembled WGS sequence"/>
</dbReference>
<evidence type="ECO:0000259" key="2">
    <source>
        <dbReference type="Pfam" id="PF14380"/>
    </source>
</evidence>
<evidence type="ECO:0000313" key="4">
    <source>
        <dbReference type="Proteomes" id="UP000265520"/>
    </source>
</evidence>